<gene>
    <name evidence="15" type="ORF">NP493_233g01014</name>
</gene>
<dbReference type="Pfam" id="PF13733">
    <property type="entry name" value="Glyco_transf_7N"/>
    <property type="match status" value="1"/>
</dbReference>
<keyword evidence="9" id="KW-0472">Membrane</keyword>
<dbReference type="Gene3D" id="3.90.550.10">
    <property type="entry name" value="Spore Coat Polysaccharide Biosynthesis Protein SpsA, Chain A"/>
    <property type="match status" value="1"/>
</dbReference>
<evidence type="ECO:0000313" key="15">
    <source>
        <dbReference type="EMBL" id="KAK2185457.1"/>
    </source>
</evidence>
<dbReference type="GO" id="GO:0006688">
    <property type="term" value="P:glycosphingolipid biosynthetic process"/>
    <property type="evidence" value="ECO:0007669"/>
    <property type="project" value="TreeGrafter"/>
</dbReference>
<evidence type="ECO:0000256" key="11">
    <source>
        <dbReference type="RuleBase" id="RU368121"/>
    </source>
</evidence>
<accession>A0AAD9NZR8</accession>
<dbReference type="GO" id="GO:0005794">
    <property type="term" value="C:Golgi apparatus"/>
    <property type="evidence" value="ECO:0007669"/>
    <property type="project" value="TreeGrafter"/>
</dbReference>
<keyword evidence="10 11" id="KW-0325">Glycoprotein</keyword>
<dbReference type="PANTHER" id="PTHR19300:SF57">
    <property type="entry name" value="BETA-1,4-N-ACETYLGALACTOSAMINYLTRANSFERASE"/>
    <property type="match status" value="1"/>
</dbReference>
<dbReference type="Pfam" id="PF00024">
    <property type="entry name" value="PAN_1"/>
    <property type="match status" value="1"/>
</dbReference>
<dbReference type="GO" id="GO:0016020">
    <property type="term" value="C:membrane"/>
    <property type="evidence" value="ECO:0007669"/>
    <property type="project" value="UniProtKB-SubCell"/>
</dbReference>
<evidence type="ECO:0000256" key="7">
    <source>
        <dbReference type="ARBA" id="ARBA00022968"/>
    </source>
</evidence>
<dbReference type="GO" id="GO:0033842">
    <property type="term" value="F:N-acetyl-beta-glucosaminyl-derivative 4-beta-N-acetylgalactosaminyltransferase activity"/>
    <property type="evidence" value="ECO:0007669"/>
    <property type="project" value="TreeGrafter"/>
</dbReference>
<evidence type="ECO:0000259" key="14">
    <source>
        <dbReference type="Pfam" id="PF13733"/>
    </source>
</evidence>
<reference evidence="15" key="1">
    <citation type="journal article" date="2023" name="Mol. Biol. Evol.">
        <title>Third-Generation Sequencing Reveals the Adaptive Role of the Epigenome in Three Deep-Sea Polychaetes.</title>
        <authorList>
            <person name="Perez M."/>
            <person name="Aroh O."/>
            <person name="Sun Y."/>
            <person name="Lan Y."/>
            <person name="Juniper S.K."/>
            <person name="Young C.R."/>
            <person name="Angers B."/>
            <person name="Qian P.Y."/>
        </authorList>
    </citation>
    <scope>NUCLEOTIDE SEQUENCE</scope>
    <source>
        <strain evidence="15">R07B-5</strain>
    </source>
</reference>
<keyword evidence="8" id="KW-1133">Transmembrane helix</keyword>
<feature type="domain" description="Galactosyltransferase N-terminal" evidence="14">
    <location>
        <begin position="19"/>
        <end position="132"/>
    </location>
</feature>
<dbReference type="AlphaFoldDB" id="A0AAD9NZR8"/>
<comment type="function">
    <text evidence="11">Catalyses the transfer of galactose onto proteins or lipids.</text>
</comment>
<name>A0AAD9NZR8_RIDPI</name>
<keyword evidence="4 11" id="KW-0328">Glycosyltransferase</keyword>
<evidence type="ECO:0000313" key="16">
    <source>
        <dbReference type="Proteomes" id="UP001209878"/>
    </source>
</evidence>
<evidence type="ECO:0000259" key="13">
    <source>
        <dbReference type="Pfam" id="PF02709"/>
    </source>
</evidence>
<comment type="pathway">
    <text evidence="2 11">Protein modification; protein glycosylation.</text>
</comment>
<comment type="similarity">
    <text evidence="3 11">Belongs to the glycosyltransferase 7 family.</text>
</comment>
<feature type="domain" description="Galactosyltransferase C-terminal" evidence="13">
    <location>
        <begin position="138"/>
        <end position="213"/>
    </location>
</feature>
<comment type="subcellular location">
    <subcellularLocation>
        <location evidence="1">Membrane</location>
        <topology evidence="1">Single-pass type II membrane protein</topology>
    </subcellularLocation>
</comment>
<dbReference type="SUPFAM" id="SSF53448">
    <property type="entry name" value="Nucleotide-diphospho-sugar transferases"/>
    <property type="match status" value="1"/>
</dbReference>
<evidence type="ECO:0000256" key="2">
    <source>
        <dbReference type="ARBA" id="ARBA00004922"/>
    </source>
</evidence>
<keyword evidence="7 11" id="KW-0735">Signal-anchor</keyword>
<dbReference type="PANTHER" id="PTHR19300">
    <property type="entry name" value="BETA-1,4-GALACTOSYLTRANSFERASE"/>
    <property type="match status" value="1"/>
</dbReference>
<dbReference type="InterPro" id="IPR003859">
    <property type="entry name" value="Galactosyl_T"/>
</dbReference>
<dbReference type="CDD" id="cd00899">
    <property type="entry name" value="b4GalT"/>
    <property type="match status" value="1"/>
</dbReference>
<dbReference type="Proteomes" id="UP001209878">
    <property type="component" value="Unassembled WGS sequence"/>
</dbReference>
<dbReference type="PRINTS" id="PR02050">
    <property type="entry name" value="B14GALTRFASE"/>
</dbReference>
<feature type="domain" description="Apple" evidence="12">
    <location>
        <begin position="283"/>
        <end position="335"/>
    </location>
</feature>
<dbReference type="InterPro" id="IPR003609">
    <property type="entry name" value="Pan_app"/>
</dbReference>
<evidence type="ECO:0000256" key="9">
    <source>
        <dbReference type="ARBA" id="ARBA00023136"/>
    </source>
</evidence>
<dbReference type="GO" id="GO:0008378">
    <property type="term" value="F:galactosyltransferase activity"/>
    <property type="evidence" value="ECO:0007669"/>
    <property type="project" value="TreeGrafter"/>
</dbReference>
<evidence type="ECO:0000256" key="3">
    <source>
        <dbReference type="ARBA" id="ARBA00005735"/>
    </source>
</evidence>
<evidence type="ECO:0000256" key="10">
    <source>
        <dbReference type="ARBA" id="ARBA00023180"/>
    </source>
</evidence>
<dbReference type="EC" id="2.4.1.-" evidence="11"/>
<keyword evidence="6" id="KW-0812">Transmembrane</keyword>
<evidence type="ECO:0000256" key="5">
    <source>
        <dbReference type="ARBA" id="ARBA00022679"/>
    </source>
</evidence>
<keyword evidence="16" id="KW-1185">Reference proteome</keyword>
<keyword evidence="5 11" id="KW-0808">Transferase</keyword>
<dbReference type="Pfam" id="PF02709">
    <property type="entry name" value="Glyco_transf_7C"/>
    <property type="match status" value="1"/>
</dbReference>
<evidence type="ECO:0000259" key="12">
    <source>
        <dbReference type="Pfam" id="PF00024"/>
    </source>
</evidence>
<dbReference type="InterPro" id="IPR027995">
    <property type="entry name" value="Galactosyl_T_N"/>
</dbReference>
<dbReference type="EMBL" id="JAODUO010000235">
    <property type="protein sequence ID" value="KAK2185457.1"/>
    <property type="molecule type" value="Genomic_DNA"/>
</dbReference>
<comment type="caution">
    <text evidence="15">The sequence shown here is derived from an EMBL/GenBank/DDBJ whole genome shotgun (WGS) entry which is preliminary data.</text>
</comment>
<evidence type="ECO:0000256" key="4">
    <source>
        <dbReference type="ARBA" id="ARBA00022676"/>
    </source>
</evidence>
<dbReference type="GO" id="GO:0005975">
    <property type="term" value="P:carbohydrate metabolic process"/>
    <property type="evidence" value="ECO:0007669"/>
    <property type="project" value="InterPro"/>
</dbReference>
<evidence type="ECO:0000256" key="8">
    <source>
        <dbReference type="ARBA" id="ARBA00022989"/>
    </source>
</evidence>
<proteinExistence type="inferred from homology"/>
<organism evidence="15 16">
    <name type="scientific">Ridgeia piscesae</name>
    <name type="common">Tubeworm</name>
    <dbReference type="NCBI Taxonomy" id="27915"/>
    <lineage>
        <taxon>Eukaryota</taxon>
        <taxon>Metazoa</taxon>
        <taxon>Spiralia</taxon>
        <taxon>Lophotrochozoa</taxon>
        <taxon>Annelida</taxon>
        <taxon>Polychaeta</taxon>
        <taxon>Sedentaria</taxon>
        <taxon>Canalipalpata</taxon>
        <taxon>Sabellida</taxon>
        <taxon>Siboglinidae</taxon>
        <taxon>Ridgeia</taxon>
    </lineage>
</organism>
<dbReference type="InterPro" id="IPR029044">
    <property type="entry name" value="Nucleotide-diphossugar_trans"/>
</dbReference>
<protein>
    <recommendedName>
        <fullName evidence="11">Beta-1,4-galactosyltransferase</fullName>
        <ecNumber evidence="11">2.4.1.-</ecNumber>
    </recommendedName>
</protein>
<dbReference type="InterPro" id="IPR027791">
    <property type="entry name" value="Galactosyl_T_C"/>
</dbReference>
<sequence>MRFFCQIPGGSFVPDTTVSSWRWLTDRHRELSPGGRWKPTGCKARQRVAVIIPYRDRDEHLRILLQNLHPLLQRQLLEYQIFVIEQAFPHIFNKASLMNIGFREALKAIDLDCVVFHDVDMLPADDRQPYTCFRSPVHLGAYVDKYEYGRVYVPMFGGVTTFTRAHYLKVNGFSNTFYGWGGEDDDMRLRIASAQLYVHRYPLHVSRYRMLRHARDGTNPVNPFRNIATSYRPSAYGQDGVNSIKYKVHASEEKPLYTWLLVEPVSSVSAYNLINGTCKQGTMATLRVAIHKCAEACDAHDKCSAFVYDNGVWCFLKRGQCRHIRPSRTQRLYVKKTTVGSFKSFANITHSNITH</sequence>
<evidence type="ECO:0000256" key="1">
    <source>
        <dbReference type="ARBA" id="ARBA00004606"/>
    </source>
</evidence>
<evidence type="ECO:0000256" key="6">
    <source>
        <dbReference type="ARBA" id="ARBA00022692"/>
    </source>
</evidence>